<dbReference type="EMBL" id="CP103445">
    <property type="protein sequence ID" value="UWS32206.1"/>
    <property type="molecule type" value="Genomic_DNA"/>
</dbReference>
<dbReference type="Proteomes" id="UP001058553">
    <property type="component" value="Chromosome"/>
</dbReference>
<sequence length="97" mass="10983">MSIALTLIMICLYLITSSVIFHSRRTGEIIAFALVLLVFGWLNHFSTYTLFYTLATVIVNIIIITPLKNREHLTKLKGTAFLLPLATLFNLAEHFIS</sequence>
<feature type="transmembrane region" description="Helical" evidence="1">
    <location>
        <begin position="6"/>
        <end position="22"/>
    </location>
</feature>
<dbReference type="GeneID" id="92236564"/>
<keyword evidence="1" id="KW-0472">Membrane</keyword>
<feature type="transmembrane region" description="Helical" evidence="1">
    <location>
        <begin position="29"/>
        <end position="44"/>
    </location>
</feature>
<dbReference type="RefSeq" id="WP_012668563.1">
    <property type="nucleotide sequence ID" value="NZ_CP023567.1"/>
</dbReference>
<name>A0ABY5X491_ERWPY</name>
<reference evidence="2" key="1">
    <citation type="submission" date="2022-07" db="EMBL/GenBank/DDBJ databases">
        <title>Genetic diversity of Erwinia pyrifoliae.</title>
        <authorList>
            <person name="Park D.S."/>
            <person name="Ham H."/>
        </authorList>
    </citation>
    <scope>NUCLEOTIDE SEQUENCE</scope>
    <source>
        <strain evidence="2">CP201486</strain>
    </source>
</reference>
<feature type="transmembrane region" description="Helical" evidence="1">
    <location>
        <begin position="50"/>
        <end position="67"/>
    </location>
</feature>
<keyword evidence="3" id="KW-1185">Reference proteome</keyword>
<evidence type="ECO:0000256" key="1">
    <source>
        <dbReference type="SAM" id="Phobius"/>
    </source>
</evidence>
<organism evidence="2 3">
    <name type="scientific">Erwinia pyrifoliae</name>
    <dbReference type="NCBI Taxonomy" id="79967"/>
    <lineage>
        <taxon>Bacteria</taxon>
        <taxon>Pseudomonadati</taxon>
        <taxon>Pseudomonadota</taxon>
        <taxon>Gammaproteobacteria</taxon>
        <taxon>Enterobacterales</taxon>
        <taxon>Erwiniaceae</taxon>
        <taxon>Erwinia</taxon>
    </lineage>
</organism>
<evidence type="ECO:0000313" key="2">
    <source>
        <dbReference type="EMBL" id="UWS32206.1"/>
    </source>
</evidence>
<gene>
    <name evidence="2" type="ORF">NYP84_11100</name>
</gene>
<keyword evidence="1" id="KW-0812">Transmembrane</keyword>
<keyword evidence="1" id="KW-1133">Transmembrane helix</keyword>
<proteinExistence type="predicted"/>
<evidence type="ECO:0000313" key="3">
    <source>
        <dbReference type="Proteomes" id="UP001058553"/>
    </source>
</evidence>
<protein>
    <submittedName>
        <fullName evidence="2">Uncharacterized protein</fullName>
    </submittedName>
</protein>
<accession>A0ABY5X491</accession>